<protein>
    <submittedName>
        <fullName evidence="8">Efflux RND transporter periplasmic adaptor subunit</fullName>
    </submittedName>
</protein>
<evidence type="ECO:0000256" key="2">
    <source>
        <dbReference type="ARBA" id="ARBA00009477"/>
    </source>
</evidence>
<reference evidence="8 9" key="1">
    <citation type="submission" date="2020-04" db="EMBL/GenBank/DDBJ databases">
        <title>Description of novel Gluconacetobacter.</title>
        <authorList>
            <person name="Sombolestani A."/>
        </authorList>
    </citation>
    <scope>NUCLEOTIDE SEQUENCE [LARGE SCALE GENOMIC DNA]</scope>
    <source>
        <strain evidence="8 9">LMG 19747</strain>
    </source>
</reference>
<evidence type="ECO:0000313" key="9">
    <source>
        <dbReference type="Proteomes" id="UP000589085"/>
    </source>
</evidence>
<dbReference type="Gene3D" id="2.40.420.20">
    <property type="match status" value="1"/>
</dbReference>
<evidence type="ECO:0000256" key="3">
    <source>
        <dbReference type="SAM" id="SignalP"/>
    </source>
</evidence>
<evidence type="ECO:0000313" key="8">
    <source>
        <dbReference type="EMBL" id="MBB2159391.1"/>
    </source>
</evidence>
<dbReference type="InterPro" id="IPR006143">
    <property type="entry name" value="RND_pump_MFP"/>
</dbReference>
<evidence type="ECO:0000256" key="1">
    <source>
        <dbReference type="ARBA" id="ARBA00004196"/>
    </source>
</evidence>
<dbReference type="InterPro" id="IPR058624">
    <property type="entry name" value="MdtA-like_HH"/>
</dbReference>
<dbReference type="Pfam" id="PF25967">
    <property type="entry name" value="RND-MFP_C"/>
    <property type="match status" value="1"/>
</dbReference>
<feature type="domain" description="Multidrug resistance protein MdtA-like alpha-helical hairpin" evidence="4">
    <location>
        <begin position="103"/>
        <end position="171"/>
    </location>
</feature>
<dbReference type="Pfam" id="PF25917">
    <property type="entry name" value="BSH_RND"/>
    <property type="match status" value="1"/>
</dbReference>
<accession>A0A7W4IAM9</accession>
<dbReference type="FunFam" id="2.40.420.20:FF:000001">
    <property type="entry name" value="Efflux RND transporter periplasmic adaptor subunit"/>
    <property type="match status" value="1"/>
</dbReference>
<dbReference type="Pfam" id="PF25944">
    <property type="entry name" value="Beta-barrel_RND"/>
    <property type="match status" value="1"/>
</dbReference>
<feature type="chain" id="PRO_5031193804" evidence="3">
    <location>
        <begin position="28"/>
        <end position="386"/>
    </location>
</feature>
<dbReference type="AlphaFoldDB" id="A0A7W4IAM9"/>
<dbReference type="InterPro" id="IPR058627">
    <property type="entry name" value="MdtA-like_C"/>
</dbReference>
<dbReference type="InterPro" id="IPR058625">
    <property type="entry name" value="MdtA-like_BSH"/>
</dbReference>
<dbReference type="RefSeq" id="WP_182996248.1">
    <property type="nucleotide sequence ID" value="NZ_JABEQJ010000003.1"/>
</dbReference>
<dbReference type="NCBIfam" id="TIGR01730">
    <property type="entry name" value="RND_mfp"/>
    <property type="match status" value="1"/>
</dbReference>
<feature type="signal peptide" evidence="3">
    <location>
        <begin position="1"/>
        <end position="27"/>
    </location>
</feature>
<feature type="domain" description="Multidrug resistance protein MdtA-like barrel-sandwich hybrid" evidence="5">
    <location>
        <begin position="62"/>
        <end position="204"/>
    </location>
</feature>
<dbReference type="Proteomes" id="UP000589085">
    <property type="component" value="Unassembled WGS sequence"/>
</dbReference>
<comment type="subcellular location">
    <subcellularLocation>
        <location evidence="1">Cell envelope</location>
    </subcellularLocation>
</comment>
<keyword evidence="3" id="KW-0732">Signal</keyword>
<dbReference type="Gene3D" id="1.10.287.470">
    <property type="entry name" value="Helix hairpin bin"/>
    <property type="match status" value="1"/>
</dbReference>
<comment type="similarity">
    <text evidence="2">Belongs to the membrane fusion protein (MFP) (TC 8.A.1) family.</text>
</comment>
<evidence type="ECO:0000259" key="5">
    <source>
        <dbReference type="Pfam" id="PF25917"/>
    </source>
</evidence>
<feature type="domain" description="Multidrug resistance protein MdtA-like C-terminal permuted SH3" evidence="7">
    <location>
        <begin position="303"/>
        <end position="364"/>
    </location>
</feature>
<dbReference type="GO" id="GO:0046677">
    <property type="term" value="P:response to antibiotic"/>
    <property type="evidence" value="ECO:0007669"/>
    <property type="project" value="TreeGrafter"/>
</dbReference>
<dbReference type="EMBL" id="JABEQJ010000003">
    <property type="protein sequence ID" value="MBB2159391.1"/>
    <property type="molecule type" value="Genomic_DNA"/>
</dbReference>
<comment type="caution">
    <text evidence="8">The sequence shown here is derived from an EMBL/GenBank/DDBJ whole genome shotgun (WGS) entry which is preliminary data.</text>
</comment>
<evidence type="ECO:0000259" key="7">
    <source>
        <dbReference type="Pfam" id="PF25967"/>
    </source>
</evidence>
<dbReference type="SUPFAM" id="SSF111369">
    <property type="entry name" value="HlyD-like secretion proteins"/>
    <property type="match status" value="1"/>
</dbReference>
<evidence type="ECO:0000259" key="6">
    <source>
        <dbReference type="Pfam" id="PF25944"/>
    </source>
</evidence>
<dbReference type="Gene3D" id="2.40.30.170">
    <property type="match status" value="1"/>
</dbReference>
<dbReference type="InterPro" id="IPR058626">
    <property type="entry name" value="MdtA-like_b-barrel"/>
</dbReference>
<gene>
    <name evidence="8" type="ORF">HLH48_04240</name>
</gene>
<dbReference type="PANTHER" id="PTHR30158">
    <property type="entry name" value="ACRA/E-RELATED COMPONENT OF DRUG EFFLUX TRANSPORTER"/>
    <property type="match status" value="1"/>
</dbReference>
<sequence length="386" mass="41019">MTYRLLCRAVILAACAVQPLITYISCAAATSAPLQQVVVQSVRAAPFTRTADLPGRTEAVEIAQVRPQVNGVIKQRLFKEGTDITAGQPLYMIDPAPYQAIYDAAAARVLHAQAVKGSARARLDRYRPLVRIRAVSRQDYDDALALAREADADIAQAKANVARAAVDLNYTCVRAPISGRVGRSLMTVGGLAAIGQNSSLAVVTRLDPIYVDVNLPATRLLQLRRELAQGRLKRVSDDAATVTLTLEDGSLYEQVGRLEFSEVNVDEATGTVVVRAVMPNPAHMLLPGMYVHARLEEGVDPAALRVPQDAVFRNAHGDPMVMVVDGANVAGARVIATGPAVGGDWIVTSGLKGGERIVVSGRQKIRAGDTVDPVALPGSVPPVDAD</sequence>
<dbReference type="Pfam" id="PF25876">
    <property type="entry name" value="HH_MFP_RND"/>
    <property type="match status" value="1"/>
</dbReference>
<dbReference type="PANTHER" id="PTHR30158:SF3">
    <property type="entry name" value="MULTIDRUG EFFLUX PUMP SUBUNIT ACRA-RELATED"/>
    <property type="match status" value="1"/>
</dbReference>
<dbReference type="GO" id="GO:0022857">
    <property type="term" value="F:transmembrane transporter activity"/>
    <property type="evidence" value="ECO:0007669"/>
    <property type="project" value="InterPro"/>
</dbReference>
<dbReference type="Gene3D" id="2.40.50.100">
    <property type="match status" value="1"/>
</dbReference>
<name>A0A7W4IAM9_9PROT</name>
<dbReference type="GO" id="GO:0005886">
    <property type="term" value="C:plasma membrane"/>
    <property type="evidence" value="ECO:0007669"/>
    <property type="project" value="UniProtKB-SubCell"/>
</dbReference>
<feature type="domain" description="Multidrug resistance protein MdtA-like beta-barrel" evidence="6">
    <location>
        <begin position="208"/>
        <end position="298"/>
    </location>
</feature>
<evidence type="ECO:0000259" key="4">
    <source>
        <dbReference type="Pfam" id="PF25876"/>
    </source>
</evidence>
<proteinExistence type="inferred from homology"/>
<organism evidence="8 9">
    <name type="scientific">Gluconacetobacter sacchari</name>
    <dbReference type="NCBI Taxonomy" id="92759"/>
    <lineage>
        <taxon>Bacteria</taxon>
        <taxon>Pseudomonadati</taxon>
        <taxon>Pseudomonadota</taxon>
        <taxon>Alphaproteobacteria</taxon>
        <taxon>Acetobacterales</taxon>
        <taxon>Acetobacteraceae</taxon>
        <taxon>Gluconacetobacter</taxon>
    </lineage>
</organism>